<dbReference type="Pfam" id="PF01610">
    <property type="entry name" value="DDE_Tnp_ISL3"/>
    <property type="match status" value="1"/>
</dbReference>
<dbReference type="EMBL" id="CP117692">
    <property type="protein sequence ID" value="WDC82591.1"/>
    <property type="molecule type" value="Genomic_DNA"/>
</dbReference>
<dbReference type="RefSeq" id="WP_273745332.1">
    <property type="nucleotide sequence ID" value="NZ_CP117692.1"/>
</dbReference>
<evidence type="ECO:0000313" key="2">
    <source>
        <dbReference type="EMBL" id="WDC82591.1"/>
    </source>
</evidence>
<evidence type="ECO:0000259" key="1">
    <source>
        <dbReference type="Pfam" id="PF01610"/>
    </source>
</evidence>
<protein>
    <submittedName>
        <fullName evidence="2">Transposase</fullName>
    </submittedName>
</protein>
<name>A0AAQ2XQH9_9LACO</name>
<accession>A0AAQ2XQH9</accession>
<dbReference type="PANTHER" id="PTHR33498:SF1">
    <property type="entry name" value="TRANSPOSASE FOR INSERTION SEQUENCE ELEMENT IS1557"/>
    <property type="match status" value="1"/>
</dbReference>
<gene>
    <name evidence="2" type="ORF">PSR59_02860</name>
</gene>
<feature type="domain" description="Transposase IS204/IS1001/IS1096/IS1165 DDE" evidence="1">
    <location>
        <begin position="43"/>
        <end position="117"/>
    </location>
</feature>
<sequence length="140" mass="15734">MAREGITATGIARICHCSPSSVIRIIDEAVELKSRVARLPENLCFDEFRSVNSTMSFICCDAEVSHDIVAILENRLTKTIREHFMNRCTNRERAAVKSVVVDLNAQYIKFIKSSFAAVSSAFYKKKIGFMKYADGGSLRF</sequence>
<organism evidence="2 3">
    <name type="scientific">Ligilactobacillus ruminis</name>
    <dbReference type="NCBI Taxonomy" id="1623"/>
    <lineage>
        <taxon>Bacteria</taxon>
        <taxon>Bacillati</taxon>
        <taxon>Bacillota</taxon>
        <taxon>Bacilli</taxon>
        <taxon>Lactobacillales</taxon>
        <taxon>Lactobacillaceae</taxon>
        <taxon>Ligilactobacillus</taxon>
    </lineage>
</organism>
<reference evidence="2" key="1">
    <citation type="submission" date="2023-02" db="EMBL/GenBank/DDBJ databases">
        <title>Complete genome sequence of Lactobacillus ruminis CACC888 isolated from Pig feces.</title>
        <authorList>
            <person name="Park S."/>
            <person name="Park M.A."/>
            <person name="Kim D.-H."/>
            <person name="Kim Y."/>
        </authorList>
    </citation>
    <scope>NUCLEOTIDE SEQUENCE</scope>
    <source>
        <strain evidence="2">CACC888</strain>
    </source>
</reference>
<dbReference type="Proteomes" id="UP001222683">
    <property type="component" value="Chromosome"/>
</dbReference>
<proteinExistence type="predicted"/>
<dbReference type="InterPro" id="IPR047951">
    <property type="entry name" value="Transpos_ISL3"/>
</dbReference>
<dbReference type="PANTHER" id="PTHR33498">
    <property type="entry name" value="TRANSPOSASE FOR INSERTION SEQUENCE ELEMENT IS1557"/>
    <property type="match status" value="1"/>
</dbReference>
<dbReference type="InterPro" id="IPR002560">
    <property type="entry name" value="Transposase_DDE"/>
</dbReference>
<dbReference type="AlphaFoldDB" id="A0AAQ2XQH9"/>
<evidence type="ECO:0000313" key="3">
    <source>
        <dbReference type="Proteomes" id="UP001222683"/>
    </source>
</evidence>